<dbReference type="GO" id="GO:0009617">
    <property type="term" value="P:response to bacterium"/>
    <property type="evidence" value="ECO:0007669"/>
    <property type="project" value="TreeGrafter"/>
</dbReference>
<evidence type="ECO:0000256" key="5">
    <source>
        <dbReference type="ARBA" id="ARBA00023136"/>
    </source>
</evidence>
<dbReference type="InterPro" id="IPR036179">
    <property type="entry name" value="Ig-like_dom_sf"/>
</dbReference>
<comment type="subcellular location">
    <subcellularLocation>
        <location evidence="1">Cell membrane</location>
    </subcellularLocation>
</comment>
<dbReference type="PROSITE" id="PS50835">
    <property type="entry name" value="IG_LIKE"/>
    <property type="match status" value="1"/>
</dbReference>
<keyword evidence="5" id="KW-0472">Membrane</keyword>
<dbReference type="GO" id="GO:0005886">
    <property type="term" value="C:plasma membrane"/>
    <property type="evidence" value="ECO:0007669"/>
    <property type="project" value="UniProtKB-SubCell"/>
</dbReference>
<keyword evidence="10" id="KW-1185">Reference proteome</keyword>
<dbReference type="Pfam" id="PF07686">
    <property type="entry name" value="V-set"/>
    <property type="match status" value="1"/>
</dbReference>
<dbReference type="PANTHER" id="PTHR19433:SF111">
    <property type="entry name" value="T CELL RECEPTOR ALPHA VARIABLE 4"/>
    <property type="match status" value="1"/>
</dbReference>
<evidence type="ECO:0000256" key="6">
    <source>
        <dbReference type="ARBA" id="ARBA00023157"/>
    </source>
</evidence>
<accession>A0AAW1B918</accession>
<evidence type="ECO:0000313" key="9">
    <source>
        <dbReference type="EMBL" id="KAK9398007.1"/>
    </source>
</evidence>
<dbReference type="EMBL" id="JAOTOJ010000008">
    <property type="protein sequence ID" value="KAK9398007.1"/>
    <property type="molecule type" value="Genomic_DNA"/>
</dbReference>
<organism evidence="9 10">
    <name type="scientific">Crotalus adamanteus</name>
    <name type="common">Eastern diamondback rattlesnake</name>
    <dbReference type="NCBI Taxonomy" id="8729"/>
    <lineage>
        <taxon>Eukaryota</taxon>
        <taxon>Metazoa</taxon>
        <taxon>Chordata</taxon>
        <taxon>Craniata</taxon>
        <taxon>Vertebrata</taxon>
        <taxon>Euteleostomi</taxon>
        <taxon>Lepidosauria</taxon>
        <taxon>Squamata</taxon>
        <taxon>Bifurcata</taxon>
        <taxon>Unidentata</taxon>
        <taxon>Episquamata</taxon>
        <taxon>Toxicofera</taxon>
        <taxon>Serpentes</taxon>
        <taxon>Colubroidea</taxon>
        <taxon>Viperidae</taxon>
        <taxon>Crotalinae</taxon>
        <taxon>Crotalus</taxon>
    </lineage>
</organism>
<keyword evidence="3" id="KW-0732">Signal</keyword>
<evidence type="ECO:0000313" key="10">
    <source>
        <dbReference type="Proteomes" id="UP001474421"/>
    </source>
</evidence>
<evidence type="ECO:0000256" key="4">
    <source>
        <dbReference type="ARBA" id="ARBA00022859"/>
    </source>
</evidence>
<dbReference type="AlphaFoldDB" id="A0AAW1B918"/>
<dbReference type="Proteomes" id="UP001474421">
    <property type="component" value="Unassembled WGS sequence"/>
</dbReference>
<sequence length="109" mass="12278">MLLGLMSRTLFCQAEKPDQEPLMEALNGRKIDLLCSHIYWYQQFSNQPPHLIASGFKGTLETLKGERVSLIIPEERKNNILSFTKVTPEDQALYLCAVGDTVSHPSDSL</sequence>
<dbReference type="InterPro" id="IPR052051">
    <property type="entry name" value="TCR_complex_component"/>
</dbReference>
<keyword evidence="2" id="KW-1003">Cell membrane</keyword>
<protein>
    <recommendedName>
        <fullName evidence="8">Ig-like domain-containing protein</fullName>
    </recommendedName>
</protein>
<gene>
    <name evidence="9" type="ORF">NXF25_021368</name>
</gene>
<proteinExistence type="predicted"/>
<evidence type="ECO:0000256" key="3">
    <source>
        <dbReference type="ARBA" id="ARBA00022729"/>
    </source>
</evidence>
<dbReference type="SUPFAM" id="SSF48726">
    <property type="entry name" value="Immunoglobulin"/>
    <property type="match status" value="1"/>
</dbReference>
<comment type="caution">
    <text evidence="9">The sequence shown here is derived from an EMBL/GenBank/DDBJ whole genome shotgun (WGS) entry which is preliminary data.</text>
</comment>
<dbReference type="PANTHER" id="PTHR19433">
    <property type="entry name" value="T-CELL RECEPTOR ALPHA CHAIN V REGION-RELATED"/>
    <property type="match status" value="1"/>
</dbReference>
<keyword evidence="7" id="KW-0325">Glycoprotein</keyword>
<dbReference type="InterPro" id="IPR013106">
    <property type="entry name" value="Ig_V-set"/>
</dbReference>
<reference evidence="9 10" key="1">
    <citation type="journal article" date="2024" name="Proc. Natl. Acad. Sci. U.S.A.">
        <title>The genetic regulatory architecture and epigenomic basis for age-related changes in rattlesnake venom.</title>
        <authorList>
            <person name="Hogan M.P."/>
            <person name="Holding M.L."/>
            <person name="Nystrom G.S."/>
            <person name="Colston T.J."/>
            <person name="Bartlett D.A."/>
            <person name="Mason A.J."/>
            <person name="Ellsworth S.A."/>
            <person name="Rautsaw R.M."/>
            <person name="Lawrence K.C."/>
            <person name="Strickland J.L."/>
            <person name="He B."/>
            <person name="Fraser P."/>
            <person name="Margres M.J."/>
            <person name="Gilbert D.M."/>
            <person name="Gibbs H.L."/>
            <person name="Parkinson C.L."/>
            <person name="Rokyta D.R."/>
        </authorList>
    </citation>
    <scope>NUCLEOTIDE SEQUENCE [LARGE SCALE GENOMIC DNA]</scope>
    <source>
        <strain evidence="9">DRR0105</strain>
    </source>
</reference>
<feature type="domain" description="Ig-like" evidence="8">
    <location>
        <begin position="1"/>
        <end position="109"/>
    </location>
</feature>
<keyword evidence="4" id="KW-0391">Immunity</keyword>
<dbReference type="InterPro" id="IPR013783">
    <property type="entry name" value="Ig-like_fold"/>
</dbReference>
<dbReference type="InterPro" id="IPR007110">
    <property type="entry name" value="Ig-like_dom"/>
</dbReference>
<dbReference type="Gene3D" id="2.60.40.10">
    <property type="entry name" value="Immunoglobulins"/>
    <property type="match status" value="1"/>
</dbReference>
<keyword evidence="6" id="KW-1015">Disulfide bond</keyword>
<name>A0AAW1B918_CROAD</name>
<evidence type="ECO:0000256" key="7">
    <source>
        <dbReference type="ARBA" id="ARBA00023180"/>
    </source>
</evidence>
<evidence type="ECO:0000259" key="8">
    <source>
        <dbReference type="PROSITE" id="PS50835"/>
    </source>
</evidence>
<evidence type="ECO:0000256" key="1">
    <source>
        <dbReference type="ARBA" id="ARBA00004236"/>
    </source>
</evidence>
<evidence type="ECO:0000256" key="2">
    <source>
        <dbReference type="ARBA" id="ARBA00022475"/>
    </source>
</evidence>
<dbReference type="GO" id="GO:0002376">
    <property type="term" value="P:immune system process"/>
    <property type="evidence" value="ECO:0007669"/>
    <property type="project" value="UniProtKB-KW"/>
</dbReference>